<name>A0ABT5VLN4_9BACI</name>
<evidence type="ECO:0000313" key="4">
    <source>
        <dbReference type="Proteomes" id="UP001148125"/>
    </source>
</evidence>
<reference evidence="3" key="1">
    <citation type="submission" date="2024-05" db="EMBL/GenBank/DDBJ databases">
        <title>Alkalihalobacillus sp. strain MEB203 novel alkaliphilic bacterium from Lonar Lake, India.</title>
        <authorList>
            <person name="Joshi A."/>
            <person name="Thite S."/>
            <person name="Mengade P."/>
        </authorList>
    </citation>
    <scope>NUCLEOTIDE SEQUENCE</scope>
    <source>
        <strain evidence="3">MEB 203</strain>
    </source>
</reference>
<keyword evidence="1" id="KW-0378">Hydrolase</keyword>
<dbReference type="SUPFAM" id="SSF53474">
    <property type="entry name" value="alpha/beta-Hydrolases"/>
    <property type="match status" value="1"/>
</dbReference>
<gene>
    <name evidence="3" type="ORF">N7Z68_20295</name>
</gene>
<sequence length="264" mass="30705">MMDGQVIEKVRLPSPHPRIKLYLVTYRSDGLRVKGYLAEPDTDEQLPGFLYLRGGIKNVGMPRIARIIQFSSEGFVVFAPLYRGNKGGEGQEDFAGNDRNDAINACWLLHRHPAVQKDNIHLFGFSRGGAMALLTASELNFIRSVVCWNGVSDMRLTYEERIDLRRMMKRVIGTPAKYPERYDWRTPLNVSEQISCPILLIHGQKDEHVSIEHSYRLETNLHSKGKSVETWYYEEYNHFFPEPDNRRIVVQLTQWMKRQSQYDK</sequence>
<accession>A0ABT5VLN4</accession>
<dbReference type="InterPro" id="IPR029058">
    <property type="entry name" value="AB_hydrolase_fold"/>
</dbReference>
<evidence type="ECO:0000256" key="1">
    <source>
        <dbReference type="ARBA" id="ARBA00022801"/>
    </source>
</evidence>
<protein>
    <submittedName>
        <fullName evidence="3">Prolyl oligopeptidase family serine peptidase</fullName>
    </submittedName>
</protein>
<dbReference type="Pfam" id="PF00326">
    <property type="entry name" value="Peptidase_S9"/>
    <property type="match status" value="1"/>
</dbReference>
<dbReference type="Proteomes" id="UP001148125">
    <property type="component" value="Unassembled WGS sequence"/>
</dbReference>
<evidence type="ECO:0000313" key="3">
    <source>
        <dbReference type="EMBL" id="MDE5415692.1"/>
    </source>
</evidence>
<dbReference type="Gene3D" id="3.40.50.1820">
    <property type="entry name" value="alpha/beta hydrolase"/>
    <property type="match status" value="1"/>
</dbReference>
<dbReference type="PANTHER" id="PTHR42776">
    <property type="entry name" value="SERINE PEPTIDASE S9 FAMILY MEMBER"/>
    <property type="match status" value="1"/>
</dbReference>
<dbReference type="RefSeq" id="WP_275120293.1">
    <property type="nucleotide sequence ID" value="NZ_JAOTPO010000019.1"/>
</dbReference>
<keyword evidence="4" id="KW-1185">Reference proteome</keyword>
<proteinExistence type="predicted"/>
<dbReference type="InterPro" id="IPR001375">
    <property type="entry name" value="Peptidase_S9_cat"/>
</dbReference>
<comment type="caution">
    <text evidence="3">The sequence shown here is derived from an EMBL/GenBank/DDBJ whole genome shotgun (WGS) entry which is preliminary data.</text>
</comment>
<feature type="domain" description="Peptidase S9 prolyl oligopeptidase catalytic" evidence="2">
    <location>
        <begin position="69"/>
        <end position="259"/>
    </location>
</feature>
<evidence type="ECO:0000259" key="2">
    <source>
        <dbReference type="Pfam" id="PF00326"/>
    </source>
</evidence>
<organism evidence="3 4">
    <name type="scientific">Alkalihalobacterium chitinilyticum</name>
    <dbReference type="NCBI Taxonomy" id="2980103"/>
    <lineage>
        <taxon>Bacteria</taxon>
        <taxon>Bacillati</taxon>
        <taxon>Bacillota</taxon>
        <taxon>Bacilli</taxon>
        <taxon>Bacillales</taxon>
        <taxon>Bacillaceae</taxon>
        <taxon>Alkalihalobacterium</taxon>
    </lineage>
</organism>
<dbReference type="PANTHER" id="PTHR42776:SF27">
    <property type="entry name" value="DIPEPTIDYL PEPTIDASE FAMILY MEMBER 6"/>
    <property type="match status" value="1"/>
</dbReference>
<dbReference type="EMBL" id="JAOTPO010000019">
    <property type="protein sequence ID" value="MDE5415692.1"/>
    <property type="molecule type" value="Genomic_DNA"/>
</dbReference>